<dbReference type="EMBL" id="JBFOHK010000004">
    <property type="protein sequence ID" value="MEW9573188.1"/>
    <property type="molecule type" value="Genomic_DNA"/>
</dbReference>
<comment type="caution">
    <text evidence="1">The sequence shown here is derived from an EMBL/GenBank/DDBJ whole genome shotgun (WGS) entry which is preliminary data.</text>
</comment>
<gene>
    <name evidence="1" type="ORF">ABQJ54_15635</name>
</gene>
<sequence>MPADSTTTIPDISRVESVLVQVDARGKVTEASPAYALSPSLTQLLNASLKQMIRSPGTDKNGKPIPSQFVMNVSLQSKPSGTGGYEVHFAYVSSKPLPYGSWYWAHLPGDRLALSTGTTCRPIPRFS</sequence>
<name>A0ABV3QH73_9GAMM</name>
<reference evidence="1 2" key="1">
    <citation type="submission" date="2024-06" db="EMBL/GenBank/DDBJ databases">
        <authorList>
            <person name="Woo H."/>
        </authorList>
    </citation>
    <scope>NUCLEOTIDE SEQUENCE [LARGE SCALE GENOMIC DNA]</scope>
    <source>
        <strain evidence="1 2">Si-c</strain>
    </source>
</reference>
<evidence type="ECO:0008006" key="3">
    <source>
        <dbReference type="Google" id="ProtNLM"/>
    </source>
</evidence>
<protein>
    <recommendedName>
        <fullName evidence="3">TonB C-terminal domain-containing protein</fullName>
    </recommendedName>
</protein>
<dbReference type="Proteomes" id="UP001556220">
    <property type="component" value="Unassembled WGS sequence"/>
</dbReference>
<keyword evidence="2" id="KW-1185">Reference proteome</keyword>
<organism evidence="1 2">
    <name type="scientific">Rhodanobacter lycopersici</name>
    <dbReference type="NCBI Taxonomy" id="3162487"/>
    <lineage>
        <taxon>Bacteria</taxon>
        <taxon>Pseudomonadati</taxon>
        <taxon>Pseudomonadota</taxon>
        <taxon>Gammaproteobacteria</taxon>
        <taxon>Lysobacterales</taxon>
        <taxon>Rhodanobacteraceae</taxon>
        <taxon>Rhodanobacter</taxon>
    </lineage>
</organism>
<accession>A0ABV3QH73</accession>
<proteinExistence type="predicted"/>
<evidence type="ECO:0000313" key="1">
    <source>
        <dbReference type="EMBL" id="MEW9573188.1"/>
    </source>
</evidence>
<dbReference type="RefSeq" id="WP_367855242.1">
    <property type="nucleotide sequence ID" value="NZ_JBFOHK010000004.1"/>
</dbReference>
<evidence type="ECO:0000313" key="2">
    <source>
        <dbReference type="Proteomes" id="UP001556220"/>
    </source>
</evidence>